<dbReference type="InterPro" id="IPR003313">
    <property type="entry name" value="AraC-bd"/>
</dbReference>
<dbReference type="SUPFAM" id="SSF46689">
    <property type="entry name" value="Homeodomain-like"/>
    <property type="match status" value="2"/>
</dbReference>
<organism evidence="6 7">
    <name type="scientific">Plantactinospora soyae</name>
    <dbReference type="NCBI Taxonomy" id="1544732"/>
    <lineage>
        <taxon>Bacteria</taxon>
        <taxon>Bacillati</taxon>
        <taxon>Actinomycetota</taxon>
        <taxon>Actinomycetes</taxon>
        <taxon>Micromonosporales</taxon>
        <taxon>Micromonosporaceae</taxon>
        <taxon>Plantactinospora</taxon>
    </lineage>
</organism>
<dbReference type="PROSITE" id="PS00041">
    <property type="entry name" value="HTH_ARAC_FAMILY_1"/>
    <property type="match status" value="1"/>
</dbReference>
<dbReference type="GO" id="GO:0043565">
    <property type="term" value="F:sequence-specific DNA binding"/>
    <property type="evidence" value="ECO:0007669"/>
    <property type="project" value="InterPro"/>
</dbReference>
<evidence type="ECO:0000313" key="6">
    <source>
        <dbReference type="EMBL" id="MBE1491480.1"/>
    </source>
</evidence>
<evidence type="ECO:0000259" key="5">
    <source>
        <dbReference type="PROSITE" id="PS01124"/>
    </source>
</evidence>
<feature type="domain" description="HTH araC/xylS-type" evidence="5">
    <location>
        <begin position="183"/>
        <end position="280"/>
    </location>
</feature>
<dbReference type="RefSeq" id="WP_192770548.1">
    <property type="nucleotide sequence ID" value="NZ_JADBEB010000001.1"/>
</dbReference>
<dbReference type="SMART" id="SM00342">
    <property type="entry name" value="HTH_ARAC"/>
    <property type="match status" value="1"/>
</dbReference>
<protein>
    <submittedName>
        <fullName evidence="6">AraC-like DNA-binding protein</fullName>
    </submittedName>
</protein>
<keyword evidence="7" id="KW-1185">Reference proteome</keyword>
<dbReference type="Proteomes" id="UP000649753">
    <property type="component" value="Unassembled WGS sequence"/>
</dbReference>
<dbReference type="Pfam" id="PF02311">
    <property type="entry name" value="AraC_binding"/>
    <property type="match status" value="1"/>
</dbReference>
<dbReference type="InterPro" id="IPR037923">
    <property type="entry name" value="HTH-like"/>
</dbReference>
<comment type="caution">
    <text evidence="6">The sequence shown here is derived from an EMBL/GenBank/DDBJ whole genome shotgun (WGS) entry which is preliminary data.</text>
</comment>
<dbReference type="Gene3D" id="1.10.10.60">
    <property type="entry name" value="Homeodomain-like"/>
    <property type="match status" value="2"/>
</dbReference>
<name>A0A927MD72_9ACTN</name>
<keyword evidence="1" id="KW-0805">Transcription regulation</keyword>
<dbReference type="Pfam" id="PF12833">
    <property type="entry name" value="HTH_18"/>
    <property type="match status" value="1"/>
</dbReference>
<dbReference type="AlphaFoldDB" id="A0A927MD72"/>
<dbReference type="InterPro" id="IPR050204">
    <property type="entry name" value="AraC_XylS_family_regulators"/>
</dbReference>
<dbReference type="InterPro" id="IPR018060">
    <property type="entry name" value="HTH_AraC"/>
</dbReference>
<dbReference type="SUPFAM" id="SSF51215">
    <property type="entry name" value="Regulatory protein AraC"/>
    <property type="match status" value="1"/>
</dbReference>
<dbReference type="EMBL" id="JADBEB010000001">
    <property type="protein sequence ID" value="MBE1491480.1"/>
    <property type="molecule type" value="Genomic_DNA"/>
</dbReference>
<accession>A0A927MD72</accession>
<evidence type="ECO:0000256" key="1">
    <source>
        <dbReference type="ARBA" id="ARBA00023015"/>
    </source>
</evidence>
<keyword evidence="4" id="KW-0804">Transcription</keyword>
<dbReference type="InterPro" id="IPR018062">
    <property type="entry name" value="HTH_AraC-typ_CS"/>
</dbReference>
<evidence type="ECO:0000256" key="3">
    <source>
        <dbReference type="ARBA" id="ARBA00023159"/>
    </source>
</evidence>
<proteinExistence type="predicted"/>
<evidence type="ECO:0000313" key="7">
    <source>
        <dbReference type="Proteomes" id="UP000649753"/>
    </source>
</evidence>
<keyword evidence="3" id="KW-0010">Activator</keyword>
<keyword evidence="2 6" id="KW-0238">DNA-binding</keyword>
<dbReference type="InterPro" id="IPR009057">
    <property type="entry name" value="Homeodomain-like_sf"/>
</dbReference>
<dbReference type="PANTHER" id="PTHR46796">
    <property type="entry name" value="HTH-TYPE TRANSCRIPTIONAL ACTIVATOR RHAS-RELATED"/>
    <property type="match status" value="1"/>
</dbReference>
<sequence length="282" mass="31489">MASASENRPDADRARMWWAADLGGLELLRATLSEFTFRPHAHEEFFIALTEEGIATPTYRGDTHVIGPGDLIALNPEEAHAGGSPTESSWTYRALYPGPDLMRRIAAEFPGYRRRGPEFGGDVVRDPKVAARLRRFHQLSEPPDSSVLERETQLVEALVLLVARHAVPPQTPRPPGQERRAVRLSKEYLREHLDENVTLEALARNAGLSAFHLCRVFRAAVGMTPHAYQTQSRVRHAKSLLRAGLPITEVAAQAGFYDQAHLNRHFKRVVGLPPGRYVRDAT</sequence>
<dbReference type="PROSITE" id="PS01124">
    <property type="entry name" value="HTH_ARAC_FAMILY_2"/>
    <property type="match status" value="1"/>
</dbReference>
<dbReference type="PANTHER" id="PTHR46796:SF2">
    <property type="entry name" value="TRANSCRIPTIONAL REGULATORY PROTEIN"/>
    <property type="match status" value="1"/>
</dbReference>
<evidence type="ECO:0000256" key="2">
    <source>
        <dbReference type="ARBA" id="ARBA00023125"/>
    </source>
</evidence>
<dbReference type="GO" id="GO:0003700">
    <property type="term" value="F:DNA-binding transcription factor activity"/>
    <property type="evidence" value="ECO:0007669"/>
    <property type="project" value="InterPro"/>
</dbReference>
<reference evidence="6" key="1">
    <citation type="submission" date="2020-10" db="EMBL/GenBank/DDBJ databases">
        <title>Sequencing the genomes of 1000 actinobacteria strains.</title>
        <authorList>
            <person name="Klenk H.-P."/>
        </authorList>
    </citation>
    <scope>NUCLEOTIDE SEQUENCE</scope>
    <source>
        <strain evidence="6">DSM 46832</strain>
    </source>
</reference>
<evidence type="ECO:0000256" key="4">
    <source>
        <dbReference type="ARBA" id="ARBA00023163"/>
    </source>
</evidence>
<gene>
    <name evidence="6" type="ORF">H4W31_007118</name>
</gene>